<dbReference type="InterPro" id="IPR015406">
    <property type="entry name" value="GpJ_CSF"/>
</dbReference>
<name>C5BA52_EDWI9</name>
<evidence type="ECO:0000313" key="3">
    <source>
        <dbReference type="Proteomes" id="UP000001485"/>
    </source>
</evidence>
<organism evidence="2 3">
    <name type="scientific">Edwardsiella ictaluri (strain 93-146)</name>
    <dbReference type="NCBI Taxonomy" id="634503"/>
    <lineage>
        <taxon>Bacteria</taxon>
        <taxon>Pseudomonadati</taxon>
        <taxon>Pseudomonadota</taxon>
        <taxon>Gammaproteobacteria</taxon>
        <taxon>Enterobacterales</taxon>
        <taxon>Hafniaceae</taxon>
        <taxon>Edwardsiella</taxon>
    </lineage>
</organism>
<feature type="domain" description="Tip attachment protein J central straight fiber" evidence="1">
    <location>
        <begin position="218"/>
        <end position="367"/>
    </location>
</feature>
<proteinExistence type="predicted"/>
<dbReference type="PANTHER" id="PTHR36251">
    <property type="entry name" value="FELS-1 PROPHAGE HOST SPECIFICITY PROTEIN-RELATED"/>
    <property type="match status" value="1"/>
</dbReference>
<reference evidence="3" key="1">
    <citation type="submission" date="2009-03" db="EMBL/GenBank/DDBJ databases">
        <title>Complete genome sequence of Edwardsiella ictaluri 93-146.</title>
        <authorList>
            <person name="Williams M.L."/>
            <person name="Gillaspy A.F."/>
            <person name="Dyer D.W."/>
            <person name="Thune R.L."/>
            <person name="Waldbieser G.C."/>
            <person name="Schuster S.C."/>
            <person name="Gipson J."/>
            <person name="Zaitshik J."/>
            <person name="Landry C."/>
            <person name="Lawrence M.L."/>
        </authorList>
    </citation>
    <scope>NUCLEOTIDE SEQUENCE [LARGE SCALE GENOMIC DNA]</scope>
    <source>
        <strain evidence="3">93-146</strain>
    </source>
</reference>
<accession>C5BA52</accession>
<reference evidence="2 3" key="2">
    <citation type="journal article" date="2012" name="J. Bacteriol.">
        <title>Genome Sequence of Edwardsiella ictaluri 93-146, a Strain Associated with a Natural Channel Catfish Outbreak of Enteric Septicemia of Catfish.</title>
        <authorList>
            <person name="Williams M.L."/>
            <person name="Gillaspy A.F."/>
            <person name="Dyer D.W."/>
            <person name="Thune R.L."/>
            <person name="Waldbieser G.C."/>
            <person name="Schuster S.C."/>
            <person name="Gipson J."/>
            <person name="Zaitshik J."/>
            <person name="Landry C."/>
            <person name="Banes M.M."/>
            <person name="Lawrence M.L."/>
        </authorList>
    </citation>
    <scope>NUCLEOTIDE SEQUENCE [LARGE SCALE GENOMIC DNA]</scope>
    <source>
        <strain evidence="2 3">93-146</strain>
    </source>
</reference>
<evidence type="ECO:0000313" key="2">
    <source>
        <dbReference type="EMBL" id="ACR69173.1"/>
    </source>
</evidence>
<sequence length="512" mass="54960">MSKRHTFRAGRSLDALYENVELMTGQRGDGQDKAITARDLVALGLARPLRGQGGELHLRPGLGGQAWPDDRRKVDFPQAPQGLQVSGGFSAVLLEWLAPTYGGHALTEIYRHTQDNLADAVLVATSASVIYGDPVDPGWQGFYWIRFVNTAGVPGPFNAPEGTAAQTHPEVDAVISLIGREINDSPLIAELVSGQEEGQQALSETRDNLRSLDREGSQAFQSLWSQKNRVGDISAGIGIVAGSDPQGNALSQVAIAATQFFVFDPNNPNDDGTYALPFVVDGNSGRVVMAKATIEQATIQILQAQRIVADEVVAGIRISAPYISAAQIYASELVSLGAPPTFSLTADGILSARHAEISGTVHATSGTLSRVTIDETCDVKEIRAESIKGDIVKCWAIMNGQTITIEPAPFERILVVPVCIVSGATDQWTVYHRDNESTRRSYDGGFANIIIDGVPRTLCSKSGDGINAGQWISSLPRDTAISIGYYGDNYSNNSDINRNYYPDALILMAFKA</sequence>
<dbReference type="PATRIC" id="fig|634503.3.peg.1784"/>
<dbReference type="GeneID" id="69538934"/>
<dbReference type="OrthoDB" id="5871932at2"/>
<dbReference type="Proteomes" id="UP000001485">
    <property type="component" value="Chromosome"/>
</dbReference>
<dbReference type="InterPro" id="IPR053171">
    <property type="entry name" value="Viral_Tip_Attach_Protein"/>
</dbReference>
<dbReference type="RefSeq" id="WP_015871307.1">
    <property type="nucleotide sequence ID" value="NC_012779.2"/>
</dbReference>
<dbReference type="AlphaFoldDB" id="C5BA52"/>
<dbReference type="EMBL" id="CP001600">
    <property type="protein sequence ID" value="ACR69173.1"/>
    <property type="molecule type" value="Genomic_DNA"/>
</dbReference>
<dbReference type="HOGENOM" id="CLU_000143_1_0_6"/>
<dbReference type="Pfam" id="PF09327">
    <property type="entry name" value="Phage_Tail_Tip"/>
    <property type="match status" value="1"/>
</dbReference>
<dbReference type="KEGG" id="eic:NT01EI_1997"/>
<dbReference type="PANTHER" id="PTHR36251:SF2">
    <property type="entry name" value="GIFSY-2 PROPHAGE HOST SPECIFICITY PROTEIN J, PHAGE LAMBDA"/>
    <property type="match status" value="1"/>
</dbReference>
<protein>
    <recommendedName>
        <fullName evidence="1">Tip attachment protein J central straight fiber domain-containing protein</fullName>
    </recommendedName>
</protein>
<gene>
    <name evidence="2" type="ordered locus">NT01EI_1997</name>
</gene>
<evidence type="ECO:0000259" key="1">
    <source>
        <dbReference type="Pfam" id="PF09327"/>
    </source>
</evidence>